<evidence type="ECO:0008006" key="4">
    <source>
        <dbReference type="Google" id="ProtNLM"/>
    </source>
</evidence>
<evidence type="ECO:0000313" key="2">
    <source>
        <dbReference type="EMBL" id="MBB2206281.1"/>
    </source>
</evidence>
<dbReference type="RefSeq" id="WP_182950815.1">
    <property type="nucleotide sequence ID" value="NZ_JABEQK010000013.1"/>
</dbReference>
<keyword evidence="1" id="KW-0812">Transmembrane</keyword>
<proteinExistence type="predicted"/>
<organism evidence="2 3">
    <name type="scientific">Gluconacetobacter takamatsuzukensis</name>
    <dbReference type="NCBI Taxonomy" id="1286190"/>
    <lineage>
        <taxon>Bacteria</taxon>
        <taxon>Pseudomonadati</taxon>
        <taxon>Pseudomonadota</taxon>
        <taxon>Alphaproteobacteria</taxon>
        <taxon>Acetobacterales</taxon>
        <taxon>Acetobacteraceae</taxon>
        <taxon>Gluconacetobacter</taxon>
    </lineage>
</organism>
<accession>A0A7W4KG09</accession>
<dbReference type="AlphaFoldDB" id="A0A7W4KG09"/>
<keyword evidence="3" id="KW-1185">Reference proteome</keyword>
<evidence type="ECO:0000256" key="1">
    <source>
        <dbReference type="SAM" id="Phobius"/>
    </source>
</evidence>
<sequence length="107" mass="11319">MPLALILCGLAAAMLLAAGNERGRSALLGHAGTQATRRRTRLGGYVLLGVLLCLLIHAEGNLPFALVAWPLACGPALLVAALACTVLKRRRTNEVSSFSEEKEAKRL</sequence>
<reference evidence="2 3" key="1">
    <citation type="submission" date="2020-04" db="EMBL/GenBank/DDBJ databases">
        <title>Description of novel Gluconacetobacter.</title>
        <authorList>
            <person name="Sombolestani A."/>
        </authorList>
    </citation>
    <scope>NUCLEOTIDE SEQUENCE [LARGE SCALE GENOMIC DNA]</scope>
    <source>
        <strain evidence="2 3">LMG 27800</strain>
    </source>
</reference>
<comment type="caution">
    <text evidence="2">The sequence shown here is derived from an EMBL/GenBank/DDBJ whole genome shotgun (WGS) entry which is preliminary data.</text>
</comment>
<protein>
    <recommendedName>
        <fullName evidence="4">DUF3325 domain-containing protein</fullName>
    </recommendedName>
</protein>
<evidence type="ECO:0000313" key="3">
    <source>
        <dbReference type="Proteomes" id="UP000540556"/>
    </source>
</evidence>
<dbReference type="EMBL" id="JABEQK010000013">
    <property type="protein sequence ID" value="MBB2206281.1"/>
    <property type="molecule type" value="Genomic_DNA"/>
</dbReference>
<keyword evidence="1" id="KW-0472">Membrane</keyword>
<name>A0A7W4KG09_9PROT</name>
<keyword evidence="1" id="KW-1133">Transmembrane helix</keyword>
<gene>
    <name evidence="2" type="ORF">HLH27_14840</name>
</gene>
<feature type="transmembrane region" description="Helical" evidence="1">
    <location>
        <begin position="64"/>
        <end position="87"/>
    </location>
</feature>
<dbReference type="Proteomes" id="UP000540556">
    <property type="component" value="Unassembled WGS sequence"/>
</dbReference>